<feature type="compositionally biased region" description="Acidic residues" evidence="1">
    <location>
        <begin position="203"/>
        <end position="216"/>
    </location>
</feature>
<sequence length="228" mass="26478">MNNLDELFLCGIFECIYTEDYGEIKHISPSSSFYESLSLDKCPKYINPYYLDITFDGIKKIENQFHIVLRFNNTSNVISIKLLKMYILYVGMPVQINQLGCHLLSKSNIWQKNEKRASLSGSSVNPEPPYYRSIRIVVKLMGEDQFGKSDVNNDEFNKTSFYNFRILVDYSISLDNLKLYLKKRQAFSSIVMQPKESSTKNEDIEELSEYDDDSYSTEDSPLPTMGHR</sequence>
<protein>
    <submittedName>
        <fullName evidence="2">Uncharacterized protein</fullName>
    </submittedName>
</protein>
<dbReference type="RefSeq" id="XP_002142359.1">
    <property type="nucleotide sequence ID" value="XM_002142323.1"/>
</dbReference>
<gene>
    <name evidence="2" type="ORF">CMU_031510</name>
</gene>
<keyword evidence="3" id="KW-1185">Reference proteome</keyword>
<feature type="region of interest" description="Disordered" evidence="1">
    <location>
        <begin position="192"/>
        <end position="228"/>
    </location>
</feature>
<name>B6AIG9_CRYMR</name>
<evidence type="ECO:0000313" key="2">
    <source>
        <dbReference type="EMBL" id="EEA08010.1"/>
    </source>
</evidence>
<dbReference type="Proteomes" id="UP000001460">
    <property type="component" value="Unassembled WGS sequence"/>
</dbReference>
<reference evidence="2" key="1">
    <citation type="submission" date="2008-06" db="EMBL/GenBank/DDBJ databases">
        <authorList>
            <person name="Lorenzi H."/>
            <person name="Inman J."/>
            <person name="Miller J."/>
            <person name="Schobel S."/>
            <person name="Amedeo P."/>
            <person name="Caler E.V."/>
            <person name="da Silva J."/>
        </authorList>
    </citation>
    <scope>NUCLEOTIDE SEQUENCE [LARGE SCALE GENOMIC DNA]</scope>
    <source>
        <strain evidence="2">RN66</strain>
    </source>
</reference>
<dbReference type="VEuPathDB" id="CryptoDB:CMU_031510"/>
<dbReference type="OMA" id="ENQFHIV"/>
<dbReference type="GeneID" id="6997522"/>
<evidence type="ECO:0000313" key="3">
    <source>
        <dbReference type="Proteomes" id="UP000001460"/>
    </source>
</evidence>
<dbReference type="EMBL" id="DS989736">
    <property type="protein sequence ID" value="EEA08010.1"/>
    <property type="molecule type" value="Genomic_DNA"/>
</dbReference>
<dbReference type="AlphaFoldDB" id="B6AIG9"/>
<evidence type="ECO:0000256" key="1">
    <source>
        <dbReference type="SAM" id="MobiDB-lite"/>
    </source>
</evidence>
<proteinExistence type="predicted"/>
<dbReference type="OrthoDB" id="337041at2759"/>
<accession>B6AIG9</accession>
<organism evidence="2 3">
    <name type="scientific">Cryptosporidium muris (strain RN66)</name>
    <dbReference type="NCBI Taxonomy" id="441375"/>
    <lineage>
        <taxon>Eukaryota</taxon>
        <taxon>Sar</taxon>
        <taxon>Alveolata</taxon>
        <taxon>Apicomplexa</taxon>
        <taxon>Conoidasida</taxon>
        <taxon>Coccidia</taxon>
        <taxon>Eucoccidiorida</taxon>
        <taxon>Eimeriorina</taxon>
        <taxon>Cryptosporidiidae</taxon>
        <taxon>Cryptosporidium</taxon>
    </lineage>
</organism>